<feature type="compositionally biased region" description="Low complexity" evidence="3">
    <location>
        <begin position="599"/>
        <end position="612"/>
    </location>
</feature>
<feature type="region of interest" description="Disordered" evidence="3">
    <location>
        <begin position="962"/>
        <end position="1038"/>
    </location>
</feature>
<name>A0ABR3AVP0_PHYBL</name>
<organism evidence="5 6">
    <name type="scientific">Phycomyces blakesleeanus</name>
    <dbReference type="NCBI Taxonomy" id="4837"/>
    <lineage>
        <taxon>Eukaryota</taxon>
        <taxon>Fungi</taxon>
        <taxon>Fungi incertae sedis</taxon>
        <taxon>Mucoromycota</taxon>
        <taxon>Mucoromycotina</taxon>
        <taxon>Mucoromycetes</taxon>
        <taxon>Mucorales</taxon>
        <taxon>Phycomycetaceae</taxon>
        <taxon>Phycomyces</taxon>
    </lineage>
</organism>
<comment type="caution">
    <text evidence="5">The sequence shown here is derived from an EMBL/GenBank/DDBJ whole genome shotgun (WGS) entry which is preliminary data.</text>
</comment>
<feature type="region of interest" description="Disordered" evidence="3">
    <location>
        <begin position="829"/>
        <end position="933"/>
    </location>
</feature>
<feature type="region of interest" description="Disordered" evidence="3">
    <location>
        <begin position="699"/>
        <end position="792"/>
    </location>
</feature>
<feature type="coiled-coil region" evidence="2">
    <location>
        <begin position="405"/>
        <end position="432"/>
    </location>
</feature>
<feature type="compositionally biased region" description="Low complexity" evidence="3">
    <location>
        <begin position="699"/>
        <end position="725"/>
    </location>
</feature>
<feature type="region of interest" description="Disordered" evidence="3">
    <location>
        <begin position="583"/>
        <end position="652"/>
    </location>
</feature>
<keyword evidence="6" id="KW-1185">Reference proteome</keyword>
<feature type="compositionally biased region" description="Basic and acidic residues" evidence="3">
    <location>
        <begin position="980"/>
        <end position="989"/>
    </location>
</feature>
<evidence type="ECO:0000256" key="1">
    <source>
        <dbReference type="PROSITE-ProRule" id="PRU00047"/>
    </source>
</evidence>
<feature type="compositionally biased region" description="Low complexity" evidence="3">
    <location>
        <begin position="965"/>
        <end position="975"/>
    </location>
</feature>
<feature type="compositionally biased region" description="Basic and acidic residues" evidence="3">
    <location>
        <begin position="1295"/>
        <end position="1312"/>
    </location>
</feature>
<keyword evidence="2" id="KW-0175">Coiled coil</keyword>
<evidence type="ECO:0000259" key="4">
    <source>
        <dbReference type="PROSITE" id="PS50158"/>
    </source>
</evidence>
<dbReference type="InterPro" id="IPR001878">
    <property type="entry name" value="Znf_CCHC"/>
</dbReference>
<dbReference type="Gene3D" id="4.10.60.10">
    <property type="entry name" value="Zinc finger, CCHC-type"/>
    <property type="match status" value="1"/>
</dbReference>
<proteinExistence type="predicted"/>
<dbReference type="EMBL" id="JBCLYO010000013">
    <property type="protein sequence ID" value="KAL0083636.1"/>
    <property type="molecule type" value="Genomic_DNA"/>
</dbReference>
<protein>
    <recommendedName>
        <fullName evidence="4">CCHC-type domain-containing protein</fullName>
    </recommendedName>
</protein>
<keyword evidence="1" id="KW-0863">Zinc-finger</keyword>
<evidence type="ECO:0000256" key="2">
    <source>
        <dbReference type="SAM" id="Coils"/>
    </source>
</evidence>
<feature type="coiled-coil region" evidence="2">
    <location>
        <begin position="1523"/>
        <end position="1557"/>
    </location>
</feature>
<dbReference type="SUPFAM" id="SSF57756">
    <property type="entry name" value="Retrovirus zinc finger-like domains"/>
    <property type="match status" value="1"/>
</dbReference>
<keyword evidence="1" id="KW-0479">Metal-binding</keyword>
<keyword evidence="1" id="KW-0862">Zinc</keyword>
<sequence length="1630" mass="179897">MDAPIDVLRIEHNTISKELSRFRACHSESRCFYCREWAQFIYKKRYAWSTKLPEEPQSNPCQLLAAGRYNIAVQQSGQPSLAKKKTRSSTMFEKLRHLLDVATTETTPNGMSTSLTKELISICNTWLTMPSSLSSLPEIFEPITIHLLPENFDEIFEYDEDDDEDEDDFSLDSENSMPPEKLLEYLVVERQAILLPSESFPVLADLTADFLPIHQNLPCPHYRPEYRSPGDLDVEFEIFNEKMAQATSNALIELEQALDVSWRHLTEFMDRLTVLENERCELMGPQCQATIEAFAASQNLLPFQDYWATKNLSKRKDTVEQVDAAFINYLDNLKDCAHAFHTDFVIPRLEAVRQLVRQLWSMVVPTIQQMAERMASQELSNETHLQKCRAVADSLRELHPTVDAASAVEAVQEEMSERLEDYIQEIDALKKVYTEESRPVTSSRLDKINNKEFKKRIKKIENFYYSTRQHFRYQTTQKIFPESLFCKFGLVCIEALMQEGEMMEAVTIEREVKRFLESHDELVEQHDNLLYAFESSAQVGRRKFVGVLGSMFLQESIRIKGEYVALKRQNKLLKSMDLIVEEPETSKKKKKNKNKGSATSSPLPTPSISTIPEKNKPAQKDSGKATKVASSPKVTEKTGNTAKTAAPKAAVSPKVIKTSASTIYKTAATSKTAALPNLTDKSVPSPLKTVAATPAAAAAVTTASPSTTSSTSTTATASTKNSASKNIKKKQDAASSKAYTKEAIKSEAPKAKVETKPKLTPEQEAKEAQAAKEAKEAKETQEAKAKEAEARAKIKAEVKAAREAKMESLRQARAKVEAEARAKVEAELKAKEQAEEEARAKAKAKAQAAREAREKVEAERKAKEQAEQEAKAAADKAYREARDAKNKIKAEAEAEAKAKAEAASKISREEERLASKAREAAEAEARDAAAREASAAKLRAIAAKEEAEAQARIAIVREAAESKAKATAKAAAQQKAKSRSVKEASETKQKPVVNKAKSKEAAEAARARYEEAQEIEEAKAREETRLREEAKAQEDAEAAARALAEAAIKAQEEDAEMKEKAAWAAQLLAEEAEAAEARELAAAAIEASVTVAATSKLEPTDSTDSTASDGWNSLDLGGWGKSATEEVSNDGWEQVSSTKVSATEVPKHTNTWSQKASVKPVEPKVATLEDTWTQKPASPAVDSWNSTPASPVVESWNAKPASPVADSWKAKPASPVLDEWNSKHTSSVVDSWNETPASPAEGGWNTKSSSPVTDSWNNKPESPVVDAWKAKSPKASESSWNPKAAGSSGGGNESDNWRKPLTREPVKPEHKSGHAKPAWNKREANSRGWNQGWEENKEDNTGSRNALGGWGKDNAKEKSIEVPWDDKTPLTTISTFTSESSVNNTSQSTYSPLTETTSTKTTNIVAEIVSAPEPDVVHFSLKGLSTPKPPGLTMDIPIQQQEQQHLQSSFVGQRNNTILSTDNLWSMGHEGLISVIQTLQRDNAQLVQTLMTTQQEMAMMTGRYSELLALSRERETQTLQLFEARKQTEMEEARRYIHSLEAKIGTLETQLQTATSTTGGSTAGFGNQDLFAGYREEMRSNRTKRPWSKNVVVRCGNCGGAGHASTECNDVCRYCGNGDHLSESCTTVNH</sequence>
<feature type="compositionally biased region" description="Polar residues" evidence="3">
    <location>
        <begin position="628"/>
        <end position="643"/>
    </location>
</feature>
<feature type="compositionally biased region" description="Basic and acidic residues" evidence="3">
    <location>
        <begin position="848"/>
        <end position="930"/>
    </location>
</feature>
<feature type="domain" description="CCHC-type" evidence="4">
    <location>
        <begin position="1594"/>
        <end position="1608"/>
    </location>
</feature>
<dbReference type="Proteomes" id="UP001448207">
    <property type="component" value="Unassembled WGS sequence"/>
</dbReference>
<gene>
    <name evidence="5" type="ORF">J3Q64DRAFT_1822743</name>
</gene>
<feature type="compositionally biased region" description="Polar residues" evidence="3">
    <location>
        <begin position="1100"/>
        <end position="1111"/>
    </location>
</feature>
<evidence type="ECO:0000256" key="3">
    <source>
        <dbReference type="SAM" id="MobiDB-lite"/>
    </source>
</evidence>
<feature type="compositionally biased region" description="Polar residues" evidence="3">
    <location>
        <begin position="1245"/>
        <end position="1260"/>
    </location>
</feature>
<feature type="compositionally biased region" description="Basic and acidic residues" evidence="3">
    <location>
        <begin position="997"/>
        <end position="1034"/>
    </location>
</feature>
<feature type="compositionally biased region" description="Basic and acidic residues" evidence="3">
    <location>
        <begin position="1353"/>
        <end position="1364"/>
    </location>
</feature>
<feature type="compositionally biased region" description="Polar residues" evidence="3">
    <location>
        <begin position="1223"/>
        <end position="1236"/>
    </location>
</feature>
<feature type="region of interest" description="Disordered" evidence="3">
    <location>
        <begin position="1092"/>
        <end position="1364"/>
    </location>
</feature>
<feature type="compositionally biased region" description="Basic and acidic residues" evidence="3">
    <location>
        <begin position="613"/>
        <end position="624"/>
    </location>
</feature>
<feature type="compositionally biased region" description="Basic and acidic residues" evidence="3">
    <location>
        <begin position="739"/>
        <end position="792"/>
    </location>
</feature>
<dbReference type="PROSITE" id="PS50158">
    <property type="entry name" value="ZF_CCHC"/>
    <property type="match status" value="1"/>
</dbReference>
<dbReference type="InterPro" id="IPR036875">
    <property type="entry name" value="Znf_CCHC_sf"/>
</dbReference>
<dbReference type="SMART" id="SM00343">
    <property type="entry name" value="ZnF_C2HC"/>
    <property type="match status" value="2"/>
</dbReference>
<accession>A0ABR3AVP0</accession>
<feature type="compositionally biased region" description="Basic and acidic residues" evidence="3">
    <location>
        <begin position="829"/>
        <end position="840"/>
    </location>
</feature>
<evidence type="ECO:0000313" key="5">
    <source>
        <dbReference type="EMBL" id="KAL0083636.1"/>
    </source>
</evidence>
<evidence type="ECO:0000313" key="6">
    <source>
        <dbReference type="Proteomes" id="UP001448207"/>
    </source>
</evidence>
<reference evidence="5 6" key="1">
    <citation type="submission" date="2024-04" db="EMBL/GenBank/DDBJ databases">
        <title>Symmetric and asymmetric DNA N6-adenine methylation regulates different biological responses in Mucorales.</title>
        <authorList>
            <consortium name="Lawrence Berkeley National Laboratory"/>
            <person name="Lax C."/>
            <person name="Mondo S.J."/>
            <person name="Osorio-Concepcion M."/>
            <person name="Muszewska A."/>
            <person name="Corrochano-Luque M."/>
            <person name="Gutierrez G."/>
            <person name="Riley R."/>
            <person name="Lipzen A."/>
            <person name="Guo J."/>
            <person name="Hundley H."/>
            <person name="Amirebrahimi M."/>
            <person name="Ng V."/>
            <person name="Lorenzo-Gutierrez D."/>
            <person name="Binder U."/>
            <person name="Yang J."/>
            <person name="Song Y."/>
            <person name="Canovas D."/>
            <person name="Navarro E."/>
            <person name="Freitag M."/>
            <person name="Gabaldon T."/>
            <person name="Grigoriev I.V."/>
            <person name="Corrochano L.M."/>
            <person name="Nicolas F.E."/>
            <person name="Garre V."/>
        </authorList>
    </citation>
    <scope>NUCLEOTIDE SEQUENCE [LARGE SCALE GENOMIC DNA]</scope>
    <source>
        <strain evidence="5 6">L51</strain>
    </source>
</reference>